<sequence>MSPVTFLRVGLSTVTGIVAGFAASPRANAVVTWTFLAVLLIGWALVTVRNRRHGFRPNEHAPMTPDAEMQTRSAVDTWAPSVTAVLLYAALTFGGVIEDEVFGWIWAAAVAVAVSCALIWWTLTTDRTRNIPVPTGQGARTMCRLLLALDAVPSGRQVNRSALIHEAEPLGMSADEVAGTIADLAARDKLVVVTERERSGERVDWISLTEAGAADAADTAHPADSAS</sequence>
<keyword evidence="1" id="KW-1133">Transmembrane helix</keyword>
<protein>
    <submittedName>
        <fullName evidence="2">Uncharacterized protein</fullName>
    </submittedName>
</protein>
<gene>
    <name evidence="2" type="ORF">CVAR292_01007</name>
</gene>
<keyword evidence="3" id="KW-1185">Reference proteome</keyword>
<dbReference type="AlphaFoldDB" id="A0A0X2NJK8"/>
<evidence type="ECO:0000313" key="2">
    <source>
        <dbReference type="EMBL" id="CUU65675.1"/>
    </source>
</evidence>
<keyword evidence="1" id="KW-0812">Transmembrane</keyword>
<dbReference type="EMBL" id="FAUH01000005">
    <property type="protein sequence ID" value="CUU65675.1"/>
    <property type="molecule type" value="Genomic_DNA"/>
</dbReference>
<proteinExistence type="predicted"/>
<accession>A0A0X2NJK8</accession>
<feature type="transmembrane region" description="Helical" evidence="1">
    <location>
        <begin position="30"/>
        <end position="48"/>
    </location>
</feature>
<feature type="transmembrane region" description="Helical" evidence="1">
    <location>
        <begin position="103"/>
        <end position="123"/>
    </location>
</feature>
<evidence type="ECO:0000256" key="1">
    <source>
        <dbReference type="SAM" id="Phobius"/>
    </source>
</evidence>
<organism evidence="2 3">
    <name type="scientific">Corynebacterium variabile</name>
    <dbReference type="NCBI Taxonomy" id="1727"/>
    <lineage>
        <taxon>Bacteria</taxon>
        <taxon>Bacillati</taxon>
        <taxon>Actinomycetota</taxon>
        <taxon>Actinomycetes</taxon>
        <taxon>Mycobacteriales</taxon>
        <taxon>Corynebacteriaceae</taxon>
        <taxon>Corynebacterium</taxon>
    </lineage>
</organism>
<dbReference type="RefSeq" id="WP_073883771.1">
    <property type="nucleotide sequence ID" value="NZ_FAUH01000005.1"/>
</dbReference>
<name>A0A0X2NJK8_9CORY</name>
<dbReference type="Proteomes" id="UP000182498">
    <property type="component" value="Unassembled WGS sequence"/>
</dbReference>
<evidence type="ECO:0000313" key="3">
    <source>
        <dbReference type="Proteomes" id="UP000182498"/>
    </source>
</evidence>
<reference evidence="3" key="1">
    <citation type="submission" date="2015-11" db="EMBL/GenBank/DDBJ databases">
        <authorList>
            <person name="Dugat-Bony E."/>
        </authorList>
    </citation>
    <scope>NUCLEOTIDE SEQUENCE [LARGE SCALE GENOMIC DNA]</scope>
    <source>
        <strain evidence="3">Mu292</strain>
    </source>
</reference>
<feature type="transmembrane region" description="Helical" evidence="1">
    <location>
        <begin position="78"/>
        <end position="97"/>
    </location>
</feature>
<keyword evidence="1" id="KW-0472">Membrane</keyword>